<dbReference type="Pfam" id="PF00072">
    <property type="entry name" value="Response_reg"/>
    <property type="match status" value="1"/>
</dbReference>
<reference evidence="8" key="1">
    <citation type="journal article" date="2019" name="Curr. Biol.">
        <title>Genome Sequence of Striga asiatica Provides Insight into the Evolution of Plant Parasitism.</title>
        <authorList>
            <person name="Yoshida S."/>
            <person name="Kim S."/>
            <person name="Wafula E.K."/>
            <person name="Tanskanen J."/>
            <person name="Kim Y.M."/>
            <person name="Honaas L."/>
            <person name="Yang Z."/>
            <person name="Spallek T."/>
            <person name="Conn C.E."/>
            <person name="Ichihashi Y."/>
            <person name="Cheong K."/>
            <person name="Cui S."/>
            <person name="Der J.P."/>
            <person name="Gundlach H."/>
            <person name="Jiao Y."/>
            <person name="Hori C."/>
            <person name="Ishida J.K."/>
            <person name="Kasahara H."/>
            <person name="Kiba T."/>
            <person name="Kim M.S."/>
            <person name="Koo N."/>
            <person name="Laohavisit A."/>
            <person name="Lee Y.H."/>
            <person name="Lumba S."/>
            <person name="McCourt P."/>
            <person name="Mortimer J.C."/>
            <person name="Mutuku J.M."/>
            <person name="Nomura T."/>
            <person name="Sasaki-Sekimoto Y."/>
            <person name="Seto Y."/>
            <person name="Wang Y."/>
            <person name="Wakatake T."/>
            <person name="Sakakibara H."/>
            <person name="Demura T."/>
            <person name="Yamaguchi S."/>
            <person name="Yoneyama K."/>
            <person name="Manabe R.I."/>
            <person name="Nelson D.C."/>
            <person name="Schulman A.H."/>
            <person name="Timko M.P."/>
            <person name="dePamphilis C.W."/>
            <person name="Choi D."/>
            <person name="Shirasu K."/>
        </authorList>
    </citation>
    <scope>NUCLEOTIDE SEQUENCE [LARGE SCALE GENOMIC DNA]</scope>
    <source>
        <strain evidence="8">cv. UVA1</strain>
    </source>
</reference>
<name>A0A5A7P392_STRAF</name>
<dbReference type="PANTHER" id="PTHR43874">
    <property type="entry name" value="TWO-COMPONENT RESPONSE REGULATOR"/>
    <property type="match status" value="1"/>
</dbReference>
<organism evidence="7 8">
    <name type="scientific">Striga asiatica</name>
    <name type="common">Asiatic witchweed</name>
    <name type="synonym">Buchnera asiatica</name>
    <dbReference type="NCBI Taxonomy" id="4170"/>
    <lineage>
        <taxon>Eukaryota</taxon>
        <taxon>Viridiplantae</taxon>
        <taxon>Streptophyta</taxon>
        <taxon>Embryophyta</taxon>
        <taxon>Tracheophyta</taxon>
        <taxon>Spermatophyta</taxon>
        <taxon>Magnoliopsida</taxon>
        <taxon>eudicotyledons</taxon>
        <taxon>Gunneridae</taxon>
        <taxon>Pentapetalae</taxon>
        <taxon>asterids</taxon>
        <taxon>lamiids</taxon>
        <taxon>Lamiales</taxon>
        <taxon>Orobanchaceae</taxon>
        <taxon>Buchnereae</taxon>
        <taxon>Striga</taxon>
    </lineage>
</organism>
<dbReference type="AlphaFoldDB" id="A0A5A7P392"/>
<dbReference type="InterPro" id="IPR001789">
    <property type="entry name" value="Sig_transdc_resp-reg_receiver"/>
</dbReference>
<keyword evidence="3" id="KW-0804">Transcription</keyword>
<evidence type="ECO:0000259" key="6">
    <source>
        <dbReference type="PROSITE" id="PS50110"/>
    </source>
</evidence>
<keyword evidence="1" id="KW-0902">Two-component regulatory system</keyword>
<proteinExistence type="predicted"/>
<dbReference type="OrthoDB" id="60033at2759"/>
<dbReference type="InterPro" id="IPR045279">
    <property type="entry name" value="ARR-like"/>
</dbReference>
<feature type="domain" description="Response regulatory" evidence="6">
    <location>
        <begin position="1"/>
        <end position="83"/>
    </location>
</feature>
<accession>A0A5A7P392</accession>
<dbReference type="SUPFAM" id="SSF52172">
    <property type="entry name" value="CheY-like"/>
    <property type="match status" value="1"/>
</dbReference>
<keyword evidence="8" id="KW-1185">Reference proteome</keyword>
<dbReference type="EMBL" id="BKCP01001447">
    <property type="protein sequence ID" value="GER27031.1"/>
    <property type="molecule type" value="Genomic_DNA"/>
</dbReference>
<dbReference type="Gene3D" id="3.40.50.2300">
    <property type="match status" value="1"/>
</dbReference>
<dbReference type="PANTHER" id="PTHR43874:SF50">
    <property type="entry name" value="TWO-COMPONENT RESPONSE REGULATOR ARR3-RELATED"/>
    <property type="match status" value="1"/>
</dbReference>
<evidence type="ECO:0000256" key="4">
    <source>
        <dbReference type="PROSITE-ProRule" id="PRU00169"/>
    </source>
</evidence>
<dbReference type="GO" id="GO:0000160">
    <property type="term" value="P:phosphorelay signal transduction system"/>
    <property type="evidence" value="ECO:0007669"/>
    <property type="project" value="UniProtKB-KW"/>
</dbReference>
<evidence type="ECO:0000256" key="5">
    <source>
        <dbReference type="SAM" id="MobiDB-lite"/>
    </source>
</evidence>
<dbReference type="GO" id="GO:0009736">
    <property type="term" value="P:cytokinin-activated signaling pathway"/>
    <property type="evidence" value="ECO:0007669"/>
    <property type="project" value="InterPro"/>
</dbReference>
<dbReference type="InterPro" id="IPR011006">
    <property type="entry name" value="CheY-like_superfamily"/>
</dbReference>
<comment type="caution">
    <text evidence="7">The sequence shown here is derived from an EMBL/GenBank/DDBJ whole genome shotgun (WGS) entry which is preliminary data.</text>
</comment>
<evidence type="ECO:0000256" key="1">
    <source>
        <dbReference type="ARBA" id="ARBA00023012"/>
    </source>
</evidence>
<keyword evidence="2" id="KW-0805">Transcription regulation</keyword>
<evidence type="ECO:0000313" key="7">
    <source>
        <dbReference type="EMBL" id="GER27031.1"/>
    </source>
</evidence>
<protein>
    <submittedName>
        <fullName evidence="7">Response regulator</fullName>
    </submittedName>
</protein>
<dbReference type="Proteomes" id="UP000325081">
    <property type="component" value="Unassembled WGS sequence"/>
</dbReference>
<gene>
    <name evidence="7" type="ORF">STAS_02711</name>
</gene>
<evidence type="ECO:0000313" key="8">
    <source>
        <dbReference type="Proteomes" id="UP000325081"/>
    </source>
</evidence>
<evidence type="ECO:0000256" key="3">
    <source>
        <dbReference type="ARBA" id="ARBA00023163"/>
    </source>
</evidence>
<feature type="compositionally biased region" description="Low complexity" evidence="5">
    <location>
        <begin position="102"/>
        <end position="117"/>
    </location>
</feature>
<feature type="modified residue" description="4-aspartylphosphate" evidence="4">
    <location>
        <position position="16"/>
    </location>
</feature>
<feature type="region of interest" description="Disordered" evidence="5">
    <location>
        <begin position="89"/>
        <end position="117"/>
    </location>
</feature>
<keyword evidence="4" id="KW-0597">Phosphoprotein</keyword>
<sequence length="128" mass="14566">MILAFQGFKVDLIITDYFMPGMNDYELLKKIKGSSNFKEIPVVIMSSENVMPRTERCLKEGAEDFIVKPVKLSEVRWLKNYMVREIGSNQIQEPDKRKPYNSLSPGPSSPSISPKSRLSSAHFLAQLI</sequence>
<dbReference type="PROSITE" id="PS50110">
    <property type="entry name" value="RESPONSE_REGULATORY"/>
    <property type="match status" value="1"/>
</dbReference>
<evidence type="ECO:0000256" key="2">
    <source>
        <dbReference type="ARBA" id="ARBA00023015"/>
    </source>
</evidence>